<dbReference type="PROSITE" id="PS00086">
    <property type="entry name" value="CYTOCHROME_P450"/>
    <property type="match status" value="1"/>
</dbReference>
<dbReference type="InParanoid" id="B7Q1Q5"/>
<keyword evidence="9 10" id="KW-0479">Metal-binding</keyword>
<dbReference type="Pfam" id="PF00067">
    <property type="entry name" value="p450"/>
    <property type="match status" value="1"/>
</dbReference>
<keyword evidence="4 9" id="KW-0349">Heme</keyword>
<dbReference type="GO" id="GO:0005789">
    <property type="term" value="C:endoplasmic reticulum membrane"/>
    <property type="evidence" value="ECO:0007669"/>
    <property type="project" value="UniProtKB-SubCell"/>
</dbReference>
<evidence type="ECO:0000256" key="7">
    <source>
        <dbReference type="ARBA" id="ARBA00023033"/>
    </source>
</evidence>
<dbReference type="Proteomes" id="UP000001555">
    <property type="component" value="Unassembled WGS sequence"/>
</dbReference>
<keyword evidence="6 9" id="KW-0408">Iron</keyword>
<dbReference type="EMBL" id="DS838983">
    <property type="protein sequence ID" value="EEC12777.1"/>
    <property type="molecule type" value="Genomic_DNA"/>
</dbReference>
<dbReference type="GO" id="GO:0016705">
    <property type="term" value="F:oxidoreductase activity, acting on paired donors, with incorporation or reduction of molecular oxygen"/>
    <property type="evidence" value="ECO:0007669"/>
    <property type="project" value="InterPro"/>
</dbReference>
<proteinExistence type="inferred from homology"/>
<dbReference type="AlphaFoldDB" id="B7Q1Q5"/>
<dbReference type="STRING" id="6945.B7Q1Q5"/>
<organism>
    <name type="scientific">Ixodes scapularis</name>
    <name type="common">Black-legged tick</name>
    <name type="synonym">Deer tick</name>
    <dbReference type="NCBI Taxonomy" id="6945"/>
    <lineage>
        <taxon>Eukaryota</taxon>
        <taxon>Metazoa</taxon>
        <taxon>Ecdysozoa</taxon>
        <taxon>Arthropoda</taxon>
        <taxon>Chelicerata</taxon>
        <taxon>Arachnida</taxon>
        <taxon>Acari</taxon>
        <taxon>Parasitiformes</taxon>
        <taxon>Ixodida</taxon>
        <taxon>Ixodoidea</taxon>
        <taxon>Ixodidae</taxon>
        <taxon>Ixodinae</taxon>
        <taxon>Ixodes</taxon>
    </lineage>
</organism>
<evidence type="ECO:0000256" key="9">
    <source>
        <dbReference type="PIRSR" id="PIRSR602401-1"/>
    </source>
</evidence>
<dbReference type="OrthoDB" id="6475407at2759"/>
<dbReference type="InterPro" id="IPR050196">
    <property type="entry name" value="Cytochrome_P450_Monoox"/>
</dbReference>
<dbReference type="SUPFAM" id="SSF48264">
    <property type="entry name" value="Cytochrome P450"/>
    <property type="match status" value="1"/>
</dbReference>
<comment type="subcellular location">
    <subcellularLocation>
        <location evidence="2">Endoplasmic reticulum membrane</location>
    </subcellularLocation>
</comment>
<keyword evidence="7 10" id="KW-0503">Monooxygenase</keyword>
<dbReference type="Gene3D" id="1.10.630.10">
    <property type="entry name" value="Cytochrome P450"/>
    <property type="match status" value="1"/>
</dbReference>
<keyword evidence="5" id="KW-0256">Endoplasmic reticulum</keyword>
<keyword evidence="8" id="KW-0472">Membrane</keyword>
<dbReference type="InterPro" id="IPR017972">
    <property type="entry name" value="Cyt_P450_CS"/>
</dbReference>
<evidence type="ECO:0000256" key="8">
    <source>
        <dbReference type="ARBA" id="ARBA00023136"/>
    </source>
</evidence>
<evidence type="ECO:0000256" key="5">
    <source>
        <dbReference type="ARBA" id="ARBA00022824"/>
    </source>
</evidence>
<dbReference type="GO" id="GO:0005506">
    <property type="term" value="F:iron ion binding"/>
    <property type="evidence" value="ECO:0007669"/>
    <property type="project" value="InterPro"/>
</dbReference>
<feature type="binding site" description="axial binding residue" evidence="9">
    <location>
        <position position="55"/>
    </location>
    <ligand>
        <name>heme</name>
        <dbReference type="ChEBI" id="CHEBI:30413"/>
    </ligand>
    <ligandPart>
        <name>Fe</name>
        <dbReference type="ChEBI" id="CHEBI:18248"/>
    </ligandPart>
</feature>
<evidence type="ECO:0000256" key="2">
    <source>
        <dbReference type="ARBA" id="ARBA00004586"/>
    </source>
</evidence>
<accession>B7Q1Q5</accession>
<evidence type="ECO:0000256" key="1">
    <source>
        <dbReference type="ARBA" id="ARBA00001971"/>
    </source>
</evidence>
<dbReference type="VEuPathDB" id="VectorBase:ISCW024545"/>
<dbReference type="PaxDb" id="6945-B7Q1Q5"/>
<evidence type="ECO:0000256" key="4">
    <source>
        <dbReference type="ARBA" id="ARBA00022617"/>
    </source>
</evidence>
<evidence type="ECO:0000313" key="13">
    <source>
        <dbReference type="Proteomes" id="UP000001555"/>
    </source>
</evidence>
<dbReference type="InterPro" id="IPR001128">
    <property type="entry name" value="Cyt_P450"/>
</dbReference>
<dbReference type="InterPro" id="IPR002401">
    <property type="entry name" value="Cyt_P450_E_grp-I"/>
</dbReference>
<evidence type="ECO:0000256" key="6">
    <source>
        <dbReference type="ARBA" id="ARBA00023004"/>
    </source>
</evidence>
<evidence type="ECO:0000313" key="11">
    <source>
        <dbReference type="EMBL" id="EEC12777.1"/>
    </source>
</evidence>
<keyword evidence="10" id="KW-0560">Oxidoreductase</keyword>
<feature type="non-terminal residue" evidence="11">
    <location>
        <position position="1"/>
    </location>
</feature>
<evidence type="ECO:0000256" key="3">
    <source>
        <dbReference type="ARBA" id="ARBA00010617"/>
    </source>
</evidence>
<keyword evidence="13" id="KW-1185">Reference proteome</keyword>
<reference evidence="11 13" key="1">
    <citation type="submission" date="2008-03" db="EMBL/GenBank/DDBJ databases">
        <title>Annotation of Ixodes scapularis.</title>
        <authorList>
            <consortium name="Ixodes scapularis Genome Project Consortium"/>
            <person name="Caler E."/>
            <person name="Hannick L.I."/>
            <person name="Bidwell S."/>
            <person name="Joardar V."/>
            <person name="Thiagarajan M."/>
            <person name="Amedeo P."/>
            <person name="Galinsky K.J."/>
            <person name="Schobel S."/>
            <person name="Inman J."/>
            <person name="Hostetler J."/>
            <person name="Miller J."/>
            <person name="Hammond M."/>
            <person name="Megy K."/>
            <person name="Lawson D."/>
            <person name="Kodira C."/>
            <person name="Sutton G."/>
            <person name="Meyer J."/>
            <person name="Hill C.A."/>
            <person name="Birren B."/>
            <person name="Nene V."/>
            <person name="Collins F."/>
            <person name="Alarcon-Chaidez F."/>
            <person name="Wikel S."/>
            <person name="Strausberg R."/>
        </authorList>
    </citation>
    <scope>NUCLEOTIDE SEQUENCE [LARGE SCALE GENOMIC DNA]</scope>
    <source>
        <strain evidence="13">Wikel</strain>
        <strain evidence="11">Wikel colony</strain>
    </source>
</reference>
<dbReference type="PRINTS" id="PR00463">
    <property type="entry name" value="EP450I"/>
</dbReference>
<dbReference type="GO" id="GO:0004497">
    <property type="term" value="F:monooxygenase activity"/>
    <property type="evidence" value="ECO:0007669"/>
    <property type="project" value="UniProtKB-KW"/>
</dbReference>
<sequence>VPRGCTCIILSQMVHKDPRYFPNPSVFNPDRFLPENCKGRHPYAFIPFSAGPRNCVGQKFAMMEEKVLVSAVLRQFRIKSLDHRDRLILVPLPLLHPRSTQGGIRVRFTPRERRQPPA</sequence>
<name>B7Q1Q5_IXOSC</name>
<evidence type="ECO:0000256" key="10">
    <source>
        <dbReference type="RuleBase" id="RU000461"/>
    </source>
</evidence>
<comment type="similarity">
    <text evidence="3 10">Belongs to the cytochrome P450 family.</text>
</comment>
<dbReference type="PANTHER" id="PTHR24291">
    <property type="entry name" value="CYTOCHROME P450 FAMILY 4"/>
    <property type="match status" value="1"/>
</dbReference>
<evidence type="ECO:0000313" key="12">
    <source>
        <dbReference type="EnsemblMetazoa" id="ISCW024545-PA"/>
    </source>
</evidence>
<dbReference type="HOGENOM" id="CLU_001570_5_7_1"/>
<dbReference type="GO" id="GO:0020037">
    <property type="term" value="F:heme binding"/>
    <property type="evidence" value="ECO:0007669"/>
    <property type="project" value="InterPro"/>
</dbReference>
<reference evidence="12" key="2">
    <citation type="submission" date="2020-05" db="UniProtKB">
        <authorList>
            <consortium name="EnsemblMetazoa"/>
        </authorList>
    </citation>
    <scope>IDENTIFICATION</scope>
    <source>
        <strain evidence="12">wikel</strain>
    </source>
</reference>
<dbReference type="EMBL" id="ABJB010731969">
    <property type="status" value="NOT_ANNOTATED_CDS"/>
    <property type="molecule type" value="Genomic_DNA"/>
</dbReference>
<dbReference type="InterPro" id="IPR036396">
    <property type="entry name" value="Cyt_P450_sf"/>
</dbReference>
<dbReference type="EnsemblMetazoa" id="ISCW024545-RA">
    <property type="protein sequence ID" value="ISCW024545-PA"/>
    <property type="gene ID" value="ISCW024545"/>
</dbReference>
<protein>
    <submittedName>
        <fullName evidence="11">Cytochrome P450, putative</fullName>
    </submittedName>
</protein>
<dbReference type="VEuPathDB" id="VectorBase:ISCP_005457"/>
<comment type="cofactor">
    <cofactor evidence="1 9">
        <name>heme</name>
        <dbReference type="ChEBI" id="CHEBI:30413"/>
    </cofactor>
</comment>
<gene>
    <name evidence="11" type="ORF">IscW_ISCW024545</name>
</gene>
<dbReference type="PANTHER" id="PTHR24291:SF189">
    <property type="entry name" value="CYTOCHROME P450 4C3-RELATED"/>
    <property type="match status" value="1"/>
</dbReference>
<dbReference type="VEuPathDB" id="VectorBase:ISCI024545"/>